<accession>A0A8S3XQU4</accession>
<gene>
    <name evidence="2" type="ORF">PAPOLLO_LOCUS18711</name>
</gene>
<proteinExistence type="predicted"/>
<sequence length="222" mass="24668">MKTITLAFVALLVGVNSLPHHAPKANVKKEKIIDGIVINIIERIAEHIQGLGLDPLVIDKFDGEYTFPVDGIFSGSVSIENFESSGLSNIVVNEVSFKHSTLSFDISLPSIDSFIGDVSVEVHILRRKLFGEGSGRLNIKDLRFAGQVTIGSEKLIKDLNLAFSLGDIESDLHVNILGYDISNRLNEYLGKTLPSQLKKYEEKLNRVLANFILKVLDRLFYE</sequence>
<dbReference type="AlphaFoldDB" id="A0A8S3XQU4"/>
<name>A0A8S3XQU4_PARAO</name>
<evidence type="ECO:0000256" key="1">
    <source>
        <dbReference type="SAM" id="SignalP"/>
    </source>
</evidence>
<evidence type="ECO:0000313" key="2">
    <source>
        <dbReference type="EMBL" id="CAG5026902.1"/>
    </source>
</evidence>
<keyword evidence="1" id="KW-0732">Signal</keyword>
<organism evidence="2 3">
    <name type="scientific">Parnassius apollo</name>
    <name type="common">Apollo butterfly</name>
    <name type="synonym">Papilio apollo</name>
    <dbReference type="NCBI Taxonomy" id="110799"/>
    <lineage>
        <taxon>Eukaryota</taxon>
        <taxon>Metazoa</taxon>
        <taxon>Ecdysozoa</taxon>
        <taxon>Arthropoda</taxon>
        <taxon>Hexapoda</taxon>
        <taxon>Insecta</taxon>
        <taxon>Pterygota</taxon>
        <taxon>Neoptera</taxon>
        <taxon>Endopterygota</taxon>
        <taxon>Lepidoptera</taxon>
        <taxon>Glossata</taxon>
        <taxon>Ditrysia</taxon>
        <taxon>Papilionoidea</taxon>
        <taxon>Papilionidae</taxon>
        <taxon>Parnassiinae</taxon>
        <taxon>Parnassini</taxon>
        <taxon>Parnassius</taxon>
        <taxon>Parnassius</taxon>
    </lineage>
</organism>
<dbReference type="InterPro" id="IPR010562">
    <property type="entry name" value="Haemolymph_juvenile_hormone-bd"/>
</dbReference>
<dbReference type="PANTHER" id="PTHR11008:SF29">
    <property type="entry name" value="IP17226P"/>
    <property type="match status" value="1"/>
</dbReference>
<evidence type="ECO:0000313" key="3">
    <source>
        <dbReference type="Proteomes" id="UP000691718"/>
    </source>
</evidence>
<reference evidence="2" key="1">
    <citation type="submission" date="2021-04" db="EMBL/GenBank/DDBJ databases">
        <authorList>
            <person name="Tunstrom K."/>
        </authorList>
    </citation>
    <scope>NUCLEOTIDE SEQUENCE</scope>
</reference>
<feature type="signal peptide" evidence="1">
    <location>
        <begin position="1"/>
        <end position="17"/>
    </location>
</feature>
<keyword evidence="3" id="KW-1185">Reference proteome</keyword>
<comment type="caution">
    <text evidence="2">The sequence shown here is derived from an EMBL/GenBank/DDBJ whole genome shotgun (WGS) entry which is preliminary data.</text>
</comment>
<feature type="chain" id="PRO_5035720435" evidence="1">
    <location>
        <begin position="18"/>
        <end position="222"/>
    </location>
</feature>
<dbReference type="Proteomes" id="UP000691718">
    <property type="component" value="Unassembled WGS sequence"/>
</dbReference>
<dbReference type="OrthoDB" id="7339216at2759"/>
<dbReference type="GO" id="GO:0005615">
    <property type="term" value="C:extracellular space"/>
    <property type="evidence" value="ECO:0007669"/>
    <property type="project" value="TreeGrafter"/>
</dbReference>
<dbReference type="EMBL" id="CAJQZP010001183">
    <property type="protein sequence ID" value="CAG5026902.1"/>
    <property type="molecule type" value="Genomic_DNA"/>
</dbReference>
<dbReference type="Pfam" id="PF06585">
    <property type="entry name" value="JHBP"/>
    <property type="match status" value="1"/>
</dbReference>
<protein>
    <submittedName>
        <fullName evidence="2">(apollo) hypothetical protein</fullName>
    </submittedName>
</protein>
<dbReference type="PANTHER" id="PTHR11008">
    <property type="entry name" value="PROTEIN TAKEOUT-LIKE PROTEIN"/>
    <property type="match status" value="1"/>
</dbReference>